<proteinExistence type="predicted"/>
<reference evidence="2" key="1">
    <citation type="journal article" date="2019" name="Int. J. Syst. Evol. Microbiol.">
        <title>The Global Catalogue of Microorganisms (GCM) 10K type strain sequencing project: providing services to taxonomists for standard genome sequencing and annotation.</title>
        <authorList>
            <consortium name="The Broad Institute Genomics Platform"/>
            <consortium name="The Broad Institute Genome Sequencing Center for Infectious Disease"/>
            <person name="Wu L."/>
            <person name="Ma J."/>
        </authorList>
    </citation>
    <scope>NUCLEOTIDE SEQUENCE [LARGE SCALE GENOMIC DNA]</scope>
    <source>
        <strain evidence="2">CCM 7855</strain>
    </source>
</reference>
<sequence length="55" mass="5776">MGAYGQRLGGCGRRVGAYGQRLGGCGRRVGAYGQRLGAYGLTRDPRGAYQPSETP</sequence>
<evidence type="ECO:0000313" key="1">
    <source>
        <dbReference type="EMBL" id="GGF29179.1"/>
    </source>
</evidence>
<accession>A0ABQ1UYA8</accession>
<gene>
    <name evidence="1" type="ORF">GCM10007298_26340</name>
</gene>
<dbReference type="Proteomes" id="UP000632454">
    <property type="component" value="Unassembled WGS sequence"/>
</dbReference>
<evidence type="ECO:0000313" key="2">
    <source>
        <dbReference type="Proteomes" id="UP000632454"/>
    </source>
</evidence>
<dbReference type="EMBL" id="BMCS01000001">
    <property type="protein sequence ID" value="GGF29179.1"/>
    <property type="molecule type" value="Genomic_DNA"/>
</dbReference>
<protein>
    <submittedName>
        <fullName evidence="1">Uncharacterized protein</fullName>
    </submittedName>
</protein>
<organism evidence="1 2">
    <name type="scientific">Williamsia phyllosphaerae</name>
    <dbReference type="NCBI Taxonomy" id="885042"/>
    <lineage>
        <taxon>Bacteria</taxon>
        <taxon>Bacillati</taxon>
        <taxon>Actinomycetota</taxon>
        <taxon>Actinomycetes</taxon>
        <taxon>Mycobacteriales</taxon>
        <taxon>Nocardiaceae</taxon>
        <taxon>Williamsia</taxon>
    </lineage>
</organism>
<keyword evidence="2" id="KW-1185">Reference proteome</keyword>
<comment type="caution">
    <text evidence="1">The sequence shown here is derived from an EMBL/GenBank/DDBJ whole genome shotgun (WGS) entry which is preliminary data.</text>
</comment>
<name>A0ABQ1UYA8_9NOCA</name>